<evidence type="ECO:0000256" key="5">
    <source>
        <dbReference type="ARBA" id="ARBA00023136"/>
    </source>
</evidence>
<reference evidence="7 8" key="1">
    <citation type="journal article" date="2020" name="Cell">
        <title>Large-Scale Comparative Analyses of Tick Genomes Elucidate Their Genetic Diversity and Vector Capacities.</title>
        <authorList>
            <consortium name="Tick Genome and Microbiome Consortium (TIGMIC)"/>
            <person name="Jia N."/>
            <person name="Wang J."/>
            <person name="Shi W."/>
            <person name="Du L."/>
            <person name="Sun Y."/>
            <person name="Zhan W."/>
            <person name="Jiang J.F."/>
            <person name="Wang Q."/>
            <person name="Zhang B."/>
            <person name="Ji P."/>
            <person name="Bell-Sakyi L."/>
            <person name="Cui X.M."/>
            <person name="Yuan T.T."/>
            <person name="Jiang B.G."/>
            <person name="Yang W.F."/>
            <person name="Lam T.T."/>
            <person name="Chang Q.C."/>
            <person name="Ding S.J."/>
            <person name="Wang X.J."/>
            <person name="Zhu J.G."/>
            <person name="Ruan X.D."/>
            <person name="Zhao L."/>
            <person name="Wei J.T."/>
            <person name="Ye R.Z."/>
            <person name="Que T.C."/>
            <person name="Du C.H."/>
            <person name="Zhou Y.H."/>
            <person name="Cheng J.X."/>
            <person name="Dai P.F."/>
            <person name="Guo W.B."/>
            <person name="Han X.H."/>
            <person name="Huang E.J."/>
            <person name="Li L.F."/>
            <person name="Wei W."/>
            <person name="Gao Y.C."/>
            <person name="Liu J.Z."/>
            <person name="Shao H.Z."/>
            <person name="Wang X."/>
            <person name="Wang C.C."/>
            <person name="Yang T.C."/>
            <person name="Huo Q.B."/>
            <person name="Li W."/>
            <person name="Chen H.Y."/>
            <person name="Chen S.E."/>
            <person name="Zhou L.G."/>
            <person name="Ni X.B."/>
            <person name="Tian J.H."/>
            <person name="Sheng Y."/>
            <person name="Liu T."/>
            <person name="Pan Y.S."/>
            <person name="Xia L.Y."/>
            <person name="Li J."/>
            <person name="Zhao F."/>
            <person name="Cao W.C."/>
        </authorList>
    </citation>
    <scope>NUCLEOTIDE SEQUENCE [LARGE SCALE GENOMIC DNA]</scope>
    <source>
        <strain evidence="7">HaeL-2018</strain>
    </source>
</reference>
<gene>
    <name evidence="7" type="ORF">HPB48_024557</name>
</gene>
<comment type="caution">
    <text evidence="7">The sequence shown here is derived from an EMBL/GenBank/DDBJ whole genome shotgun (WGS) entry which is preliminary data.</text>
</comment>
<evidence type="ECO:0000256" key="6">
    <source>
        <dbReference type="SAM" id="Phobius"/>
    </source>
</evidence>
<keyword evidence="5 6" id="KW-0472">Membrane</keyword>
<evidence type="ECO:0000256" key="2">
    <source>
        <dbReference type="ARBA" id="ARBA00022692"/>
    </source>
</evidence>
<dbReference type="InterPro" id="IPR009801">
    <property type="entry name" value="TMEM126"/>
</dbReference>
<evidence type="ECO:0000313" key="8">
    <source>
        <dbReference type="Proteomes" id="UP000821853"/>
    </source>
</evidence>
<organism evidence="7 8">
    <name type="scientific">Haemaphysalis longicornis</name>
    <name type="common">Bush tick</name>
    <dbReference type="NCBI Taxonomy" id="44386"/>
    <lineage>
        <taxon>Eukaryota</taxon>
        <taxon>Metazoa</taxon>
        <taxon>Ecdysozoa</taxon>
        <taxon>Arthropoda</taxon>
        <taxon>Chelicerata</taxon>
        <taxon>Arachnida</taxon>
        <taxon>Acari</taxon>
        <taxon>Parasitiformes</taxon>
        <taxon>Ixodida</taxon>
        <taxon>Ixodoidea</taxon>
        <taxon>Ixodidae</taxon>
        <taxon>Haemaphysalinae</taxon>
        <taxon>Haemaphysalis</taxon>
    </lineage>
</organism>
<dbReference type="VEuPathDB" id="VectorBase:HLOH_048516"/>
<protein>
    <submittedName>
        <fullName evidence="7">Uncharacterized protein</fullName>
    </submittedName>
</protein>
<dbReference type="OMA" id="FITYFEM"/>
<keyword evidence="3 6" id="KW-1133">Transmembrane helix</keyword>
<feature type="transmembrane region" description="Helical" evidence="6">
    <location>
        <begin position="52"/>
        <end position="74"/>
    </location>
</feature>
<feature type="transmembrane region" description="Helical" evidence="6">
    <location>
        <begin position="20"/>
        <end position="40"/>
    </location>
</feature>
<dbReference type="OrthoDB" id="6234762at2759"/>
<dbReference type="GO" id="GO:0032981">
    <property type="term" value="P:mitochondrial respiratory chain complex I assembly"/>
    <property type="evidence" value="ECO:0007669"/>
    <property type="project" value="TreeGrafter"/>
</dbReference>
<feature type="transmembrane region" description="Helical" evidence="6">
    <location>
        <begin position="149"/>
        <end position="168"/>
    </location>
</feature>
<comment type="subcellular location">
    <subcellularLocation>
        <location evidence="1">Mitochondrion membrane</location>
        <topology evidence="1">Multi-pass membrane protein</topology>
    </subcellularLocation>
</comment>
<keyword evidence="8" id="KW-1185">Reference proteome</keyword>
<dbReference type="PANTHER" id="PTHR16296">
    <property type="entry name" value="UNCHARACTERIZED HYPOTHALAMUS PROTEIN HT007"/>
    <property type="match status" value="1"/>
</dbReference>
<sequence length="181" mass="19884">MSDDLPVFSFIYATRWALRFGPTISAIAASAGGVVLNTMFRRHFFLRNLGWIATSLPNIAMPGMMALGASMKVLDDVLLMDTHCVVCTQTQGVAWQLGVGVLYPCFIAPLSCLAIAVRCSTYPVPDWKTSYRHILADIHKVFQKNSRTMAGLAAFQCVVAFAIVHMQMRSVLKMHSKLAGV</sequence>
<dbReference type="EMBL" id="JABSTR010001061">
    <property type="protein sequence ID" value="KAH9383342.1"/>
    <property type="molecule type" value="Genomic_DNA"/>
</dbReference>
<evidence type="ECO:0000256" key="4">
    <source>
        <dbReference type="ARBA" id="ARBA00023128"/>
    </source>
</evidence>
<proteinExistence type="predicted"/>
<dbReference type="Pfam" id="PF07114">
    <property type="entry name" value="TMEM126"/>
    <property type="match status" value="1"/>
</dbReference>
<evidence type="ECO:0000313" key="7">
    <source>
        <dbReference type="EMBL" id="KAH9383342.1"/>
    </source>
</evidence>
<accession>A0A9J6H6G9</accession>
<dbReference type="GO" id="GO:0031966">
    <property type="term" value="C:mitochondrial membrane"/>
    <property type="evidence" value="ECO:0007669"/>
    <property type="project" value="UniProtKB-SubCell"/>
</dbReference>
<dbReference type="PANTHER" id="PTHR16296:SF2">
    <property type="entry name" value="TRANSMEMBRANE PROTEIN 126A"/>
    <property type="match status" value="1"/>
</dbReference>
<keyword evidence="2 6" id="KW-0812">Transmembrane</keyword>
<feature type="transmembrane region" description="Helical" evidence="6">
    <location>
        <begin position="94"/>
        <end position="117"/>
    </location>
</feature>
<dbReference type="Proteomes" id="UP000821853">
    <property type="component" value="Unassembled WGS sequence"/>
</dbReference>
<evidence type="ECO:0000256" key="3">
    <source>
        <dbReference type="ARBA" id="ARBA00022989"/>
    </source>
</evidence>
<keyword evidence="4" id="KW-0496">Mitochondrion</keyword>
<evidence type="ECO:0000256" key="1">
    <source>
        <dbReference type="ARBA" id="ARBA00004225"/>
    </source>
</evidence>
<dbReference type="AlphaFoldDB" id="A0A9J6H6G9"/>
<name>A0A9J6H6G9_HAELO</name>